<evidence type="ECO:0000256" key="10">
    <source>
        <dbReference type="ARBA" id="ARBA00022777"/>
    </source>
</evidence>
<keyword evidence="12" id="KW-0460">Magnesium</keyword>
<dbReference type="InterPro" id="IPR015806">
    <property type="entry name" value="Pyrv_Knase_insert_dom_sf"/>
</dbReference>
<evidence type="ECO:0000256" key="9">
    <source>
        <dbReference type="ARBA" id="ARBA00022741"/>
    </source>
</evidence>
<dbReference type="GO" id="GO:0004743">
    <property type="term" value="F:pyruvate kinase activity"/>
    <property type="evidence" value="ECO:0007669"/>
    <property type="project" value="UniProtKB-EC"/>
</dbReference>
<dbReference type="InterPro" id="IPR011037">
    <property type="entry name" value="Pyrv_Knase-like_insert_dom_sf"/>
</dbReference>
<gene>
    <name evidence="19" type="ORF">Q604_UNBC18563G0012</name>
</gene>
<dbReference type="FunFam" id="3.40.1380.20:FF:000017">
    <property type="entry name" value="Pyruvate kinase"/>
    <property type="match status" value="1"/>
</dbReference>
<feature type="domain" description="Pyruvate kinase C-terminal" evidence="18">
    <location>
        <begin position="358"/>
        <end position="470"/>
    </location>
</feature>
<keyword evidence="13" id="KW-0630">Potassium</keyword>
<evidence type="ECO:0000256" key="13">
    <source>
        <dbReference type="ARBA" id="ARBA00022958"/>
    </source>
</evidence>
<keyword evidence="11" id="KW-0067">ATP-binding</keyword>
<evidence type="ECO:0000256" key="12">
    <source>
        <dbReference type="ARBA" id="ARBA00022842"/>
    </source>
</evidence>
<dbReference type="NCBIfam" id="NF004978">
    <property type="entry name" value="PRK06354.1"/>
    <property type="match status" value="1"/>
</dbReference>
<dbReference type="Gene3D" id="2.40.33.10">
    <property type="entry name" value="PK beta-barrel domain-like"/>
    <property type="match status" value="1"/>
</dbReference>
<dbReference type="InterPro" id="IPR015795">
    <property type="entry name" value="Pyrv_Knase_C"/>
</dbReference>
<dbReference type="Pfam" id="PF00391">
    <property type="entry name" value="PEP-utilizers"/>
    <property type="match status" value="1"/>
</dbReference>
<dbReference type="SUPFAM" id="SSF51621">
    <property type="entry name" value="Phosphoenolpyruvate/pyruvate domain"/>
    <property type="match status" value="1"/>
</dbReference>
<evidence type="ECO:0000313" key="19">
    <source>
        <dbReference type="EMBL" id="ETJ18955.1"/>
    </source>
</evidence>
<organism evidence="19">
    <name type="scientific">human gut metagenome</name>
    <dbReference type="NCBI Taxonomy" id="408170"/>
    <lineage>
        <taxon>unclassified sequences</taxon>
        <taxon>metagenomes</taxon>
        <taxon>organismal metagenomes</taxon>
    </lineage>
</organism>
<dbReference type="NCBIfam" id="NF004491">
    <property type="entry name" value="PRK05826.1"/>
    <property type="match status" value="1"/>
</dbReference>
<keyword evidence="9" id="KW-0547">Nucleotide-binding</keyword>
<keyword evidence="8" id="KW-0479">Metal-binding</keyword>
<evidence type="ECO:0000259" key="18">
    <source>
        <dbReference type="Pfam" id="PF02887"/>
    </source>
</evidence>
<proteinExistence type="inferred from homology"/>
<dbReference type="InterPro" id="IPR040442">
    <property type="entry name" value="Pyrv_kinase-like_dom_sf"/>
</dbReference>
<evidence type="ECO:0000256" key="1">
    <source>
        <dbReference type="ARBA" id="ARBA00001946"/>
    </source>
</evidence>
<dbReference type="FunFam" id="3.20.20.60:FF:000001">
    <property type="entry name" value="Pyruvate kinase"/>
    <property type="match status" value="1"/>
</dbReference>
<comment type="similarity">
    <text evidence="4">In the C-terminal section; belongs to the PEP-utilizing enzyme family.</text>
</comment>
<evidence type="ECO:0000256" key="4">
    <source>
        <dbReference type="ARBA" id="ARBA00006237"/>
    </source>
</evidence>
<dbReference type="GO" id="GO:0005524">
    <property type="term" value="F:ATP binding"/>
    <property type="evidence" value="ECO:0007669"/>
    <property type="project" value="UniProtKB-KW"/>
</dbReference>
<evidence type="ECO:0000259" key="17">
    <source>
        <dbReference type="Pfam" id="PF00391"/>
    </source>
</evidence>
<comment type="similarity">
    <text evidence="5">Belongs to the pyruvate kinase family.</text>
</comment>
<dbReference type="EC" id="2.7.1.40" evidence="6"/>
<dbReference type="GO" id="GO:0006950">
    <property type="term" value="P:response to stress"/>
    <property type="evidence" value="ECO:0007669"/>
    <property type="project" value="UniProtKB-ARBA"/>
</dbReference>
<dbReference type="InterPro" id="IPR036918">
    <property type="entry name" value="Pyrv_Knase_C_sf"/>
</dbReference>
<comment type="caution">
    <text evidence="19">The sequence shown here is derived from an EMBL/GenBank/DDBJ whole genome shotgun (WGS) entry which is preliminary data.</text>
</comment>
<dbReference type="InterPro" id="IPR036637">
    <property type="entry name" value="Phosphohistidine_dom_sf"/>
</dbReference>
<dbReference type="GO" id="GO:0016301">
    <property type="term" value="F:kinase activity"/>
    <property type="evidence" value="ECO:0007669"/>
    <property type="project" value="UniProtKB-KW"/>
</dbReference>
<keyword evidence="10" id="KW-0418">Kinase</keyword>
<dbReference type="Gene3D" id="3.50.30.10">
    <property type="entry name" value="Phosphohistidine domain"/>
    <property type="match status" value="1"/>
</dbReference>
<evidence type="ECO:0000256" key="2">
    <source>
        <dbReference type="ARBA" id="ARBA00001958"/>
    </source>
</evidence>
<dbReference type="GO" id="GO:0030955">
    <property type="term" value="F:potassium ion binding"/>
    <property type="evidence" value="ECO:0007669"/>
    <property type="project" value="InterPro"/>
</dbReference>
<dbReference type="PRINTS" id="PR01050">
    <property type="entry name" value="PYRUVTKNASE"/>
</dbReference>
<keyword evidence="7" id="KW-0808">Transferase</keyword>
<comment type="cofactor">
    <cofactor evidence="2">
        <name>K(+)</name>
        <dbReference type="ChEBI" id="CHEBI:29103"/>
    </cofactor>
</comment>
<dbReference type="NCBIfam" id="TIGR01064">
    <property type="entry name" value="pyruv_kin"/>
    <property type="match status" value="1"/>
</dbReference>
<evidence type="ECO:0000259" key="16">
    <source>
        <dbReference type="Pfam" id="PF00224"/>
    </source>
</evidence>
<dbReference type="Gene3D" id="3.20.20.60">
    <property type="entry name" value="Phosphoenolpyruvate-binding domains"/>
    <property type="match status" value="1"/>
</dbReference>
<sequence>MRKTKIVCTIGPASESEEMLEKLMNAGMNVARLNFSHGSHEEHKARIDTIRKVAKRLNKTIGLLLDTKGPEIRTHNMKDGLIVLEKDKEVIVSMNEVEGTPEKFSVTYENLINDVNIGSYILLDDGLVELQVKEINKDKGEVKCDILNTGELKNKKGVNLPGVKVNLPGITDKDADDIRFGIKENVDFIAASFVRRPSDVLDIRQILEEEKAEITIFPKIENQEGIDNIEEILEVSDGLMVARGDMGVEIPPESVPMVQKDLIRKCNKLGKPVITATQMLDSMQRNPRATRAEASDVANAIYDGTDAVMLSGETAAGQYPEEAVKTMRNIAVSAEAAQDYKKLLSDRTKLVETSLVNAIGVSVAHTALNLNVKAIVAATESGSTARTISKYRPHSDIIAVTPSEKTARQCAIVWGVNPVVKEGRKTTDALLNNAVATAVETGRVSNGDLIIITAGVPTGEKGTTNMMKIHLVGDEIAKGQGVGRGSVVGHAIVADSASDLEGKDLSDKVIITNSVDETLVPYVEKAIGLITEENGITSPSAIIGLEKGIPTVVGVEQATKEIKNDMLVTLDASQGKVFEGYANVL</sequence>
<comment type="cofactor">
    <cofactor evidence="1">
        <name>Mg(2+)</name>
        <dbReference type="ChEBI" id="CHEBI:18420"/>
    </cofactor>
</comment>
<dbReference type="Pfam" id="PF02887">
    <property type="entry name" value="PK_C"/>
    <property type="match status" value="1"/>
</dbReference>
<dbReference type="Gene3D" id="3.40.1380.20">
    <property type="entry name" value="Pyruvate kinase, C-terminal domain"/>
    <property type="match status" value="1"/>
</dbReference>
<dbReference type="Pfam" id="PF00224">
    <property type="entry name" value="PK"/>
    <property type="match status" value="1"/>
</dbReference>
<dbReference type="UniPathway" id="UPA00109">
    <property type="reaction ID" value="UER00188"/>
</dbReference>
<evidence type="ECO:0000256" key="14">
    <source>
        <dbReference type="ARBA" id="ARBA00023152"/>
    </source>
</evidence>
<dbReference type="InterPro" id="IPR015813">
    <property type="entry name" value="Pyrv/PenolPyrv_kinase-like_dom"/>
</dbReference>
<dbReference type="SUPFAM" id="SSF52009">
    <property type="entry name" value="Phosphohistidine domain"/>
    <property type="match status" value="1"/>
</dbReference>
<evidence type="ECO:0000256" key="5">
    <source>
        <dbReference type="ARBA" id="ARBA00008663"/>
    </source>
</evidence>
<dbReference type="SUPFAM" id="SSF52935">
    <property type="entry name" value="PK C-terminal domain-like"/>
    <property type="match status" value="1"/>
</dbReference>
<dbReference type="SUPFAM" id="SSF50800">
    <property type="entry name" value="PK beta-barrel domain-like"/>
    <property type="match status" value="1"/>
</dbReference>
<evidence type="ECO:0000256" key="8">
    <source>
        <dbReference type="ARBA" id="ARBA00022723"/>
    </source>
</evidence>
<comment type="pathway">
    <text evidence="3">Carbohydrate degradation; glycolysis; pyruvate from D-glyceraldehyde 3-phosphate: step 5/5.</text>
</comment>
<evidence type="ECO:0000256" key="3">
    <source>
        <dbReference type="ARBA" id="ARBA00004997"/>
    </source>
</evidence>
<feature type="domain" description="PEP-utilising enzyme mobile" evidence="17">
    <location>
        <begin position="507"/>
        <end position="575"/>
    </location>
</feature>
<name>W1WPD3_9ZZZZ</name>
<accession>W1WPD3</accession>
<dbReference type="InterPro" id="IPR008279">
    <property type="entry name" value="PEP-util_enz_mobile_dom"/>
</dbReference>
<dbReference type="AlphaFoldDB" id="W1WPD3"/>
<keyword evidence="14" id="KW-0324">Glycolysis</keyword>
<evidence type="ECO:0000256" key="11">
    <source>
        <dbReference type="ARBA" id="ARBA00022840"/>
    </source>
</evidence>
<evidence type="ECO:0000256" key="15">
    <source>
        <dbReference type="ARBA" id="ARBA00023317"/>
    </source>
</evidence>
<dbReference type="InterPro" id="IPR001697">
    <property type="entry name" value="Pyr_Knase"/>
</dbReference>
<evidence type="ECO:0000256" key="6">
    <source>
        <dbReference type="ARBA" id="ARBA00012142"/>
    </source>
</evidence>
<evidence type="ECO:0000256" key="7">
    <source>
        <dbReference type="ARBA" id="ARBA00022679"/>
    </source>
</evidence>
<keyword evidence="15" id="KW-0670">Pyruvate</keyword>
<dbReference type="PANTHER" id="PTHR11817">
    <property type="entry name" value="PYRUVATE KINASE"/>
    <property type="match status" value="1"/>
</dbReference>
<dbReference type="FunFam" id="2.40.33.10:FF:000001">
    <property type="entry name" value="Pyruvate kinase"/>
    <property type="match status" value="1"/>
</dbReference>
<dbReference type="GO" id="GO:0000287">
    <property type="term" value="F:magnesium ion binding"/>
    <property type="evidence" value="ECO:0007669"/>
    <property type="project" value="InterPro"/>
</dbReference>
<feature type="domain" description="Pyruvate kinase barrel" evidence="16">
    <location>
        <begin position="1"/>
        <end position="324"/>
    </location>
</feature>
<protein>
    <recommendedName>
        <fullName evidence="6">pyruvate kinase</fullName>
        <ecNumber evidence="6">2.7.1.40</ecNumber>
    </recommendedName>
</protein>
<reference evidence="19" key="1">
    <citation type="submission" date="2013-12" db="EMBL/GenBank/DDBJ databases">
        <title>A Varibaculum cambriense genome reconstructed from a premature infant gut community with otherwise low bacterial novelty that shifts toward anaerobic metabolism during the third week of life.</title>
        <authorList>
            <person name="Brown C.T."/>
            <person name="Sharon I."/>
            <person name="Thomas B.C."/>
            <person name="Castelle C.J."/>
            <person name="Morowitz M.J."/>
            <person name="Banfield J.F."/>
        </authorList>
    </citation>
    <scope>NUCLEOTIDE SEQUENCE</scope>
</reference>
<dbReference type="InterPro" id="IPR015793">
    <property type="entry name" value="Pyrv_Knase_brl"/>
</dbReference>
<dbReference type="EMBL" id="AZMM01018563">
    <property type="protein sequence ID" value="ETJ18955.1"/>
    <property type="molecule type" value="Genomic_DNA"/>
</dbReference>